<name>A0A8S9I5N5_BRACR</name>
<dbReference type="AlphaFoldDB" id="A0A8S9I5N5"/>
<evidence type="ECO:0000313" key="1">
    <source>
        <dbReference type="EMBL" id="KAF2564949.1"/>
    </source>
</evidence>
<reference evidence="1" key="1">
    <citation type="submission" date="2019-12" db="EMBL/GenBank/DDBJ databases">
        <title>Genome sequencing and annotation of Brassica cretica.</title>
        <authorList>
            <person name="Studholme D.J."/>
            <person name="Sarris P.F."/>
        </authorList>
    </citation>
    <scope>NUCLEOTIDE SEQUENCE</scope>
    <source>
        <strain evidence="1">PFS-102/07</strain>
        <tissue evidence="1">Leaf</tissue>
    </source>
</reference>
<accession>A0A8S9I5N5</accession>
<organism evidence="1">
    <name type="scientific">Brassica cretica</name>
    <name type="common">Mustard</name>
    <dbReference type="NCBI Taxonomy" id="69181"/>
    <lineage>
        <taxon>Eukaryota</taxon>
        <taxon>Viridiplantae</taxon>
        <taxon>Streptophyta</taxon>
        <taxon>Embryophyta</taxon>
        <taxon>Tracheophyta</taxon>
        <taxon>Spermatophyta</taxon>
        <taxon>Magnoliopsida</taxon>
        <taxon>eudicotyledons</taxon>
        <taxon>Gunneridae</taxon>
        <taxon>Pentapetalae</taxon>
        <taxon>rosids</taxon>
        <taxon>malvids</taxon>
        <taxon>Brassicales</taxon>
        <taxon>Brassicaceae</taxon>
        <taxon>Brassiceae</taxon>
        <taxon>Brassica</taxon>
    </lineage>
</organism>
<proteinExistence type="predicted"/>
<gene>
    <name evidence="1" type="ORF">F2Q70_00014290</name>
</gene>
<sequence>MPEGLSALRLREYGYVDNSTSAVFVEPTNGATEIRVLRTQFNTRKVYKSALLPPFSTWGQQQ</sequence>
<comment type="caution">
    <text evidence="1">The sequence shown here is derived from an EMBL/GenBank/DDBJ whole genome shotgun (WGS) entry which is preliminary data.</text>
</comment>
<protein>
    <submittedName>
        <fullName evidence="1">Uncharacterized protein</fullName>
    </submittedName>
</protein>
<dbReference type="EMBL" id="QGKY02001250">
    <property type="protein sequence ID" value="KAF2564949.1"/>
    <property type="molecule type" value="Genomic_DNA"/>
</dbReference>